<dbReference type="AlphaFoldDB" id="A0A5D0XMU0"/>
<evidence type="ECO:0000313" key="1">
    <source>
        <dbReference type="EMBL" id="TYC97865.1"/>
    </source>
</evidence>
<reference evidence="1 2" key="1">
    <citation type="submission" date="2019-08" db="EMBL/GenBank/DDBJ databases">
        <title>Genone of Arthrobacter echini P9.</title>
        <authorList>
            <person name="Bowman J.P."/>
        </authorList>
    </citation>
    <scope>NUCLEOTIDE SEQUENCE [LARGE SCALE GENOMIC DNA]</scope>
    <source>
        <strain evidence="1 2">P9</strain>
    </source>
</reference>
<accession>A0A5D0XMU0</accession>
<evidence type="ECO:0000313" key="2">
    <source>
        <dbReference type="Proteomes" id="UP000323410"/>
    </source>
</evidence>
<dbReference type="Proteomes" id="UP000323410">
    <property type="component" value="Unassembled WGS sequence"/>
</dbReference>
<dbReference type="Gene3D" id="3.10.450.50">
    <property type="match status" value="1"/>
</dbReference>
<gene>
    <name evidence="1" type="ORF">FQ377_11635</name>
</gene>
<dbReference type="Pfam" id="PF07366">
    <property type="entry name" value="SnoaL"/>
    <property type="match status" value="1"/>
</dbReference>
<sequence>MSREANLEAQEKMGELIVSGQLDRLGEVFAEDVVDHDPAPGQEPGVEGIKGFWHTFRTAFPDVNLEPQTIVADEENVAVVLTVSGTHQGAFMGLEPSGRKFSVRGVQVGRFEDGKLVERWGTTDEATLLSQIRGEAQA</sequence>
<keyword evidence="2" id="KW-1185">Reference proteome</keyword>
<comment type="caution">
    <text evidence="1">The sequence shown here is derived from an EMBL/GenBank/DDBJ whole genome shotgun (WGS) entry which is preliminary data.</text>
</comment>
<dbReference type="RefSeq" id="WP_148601438.1">
    <property type="nucleotide sequence ID" value="NZ_VSLD01000006.1"/>
</dbReference>
<proteinExistence type="predicted"/>
<dbReference type="EMBL" id="VSLD01000006">
    <property type="protein sequence ID" value="TYC97865.1"/>
    <property type="molecule type" value="Genomic_DNA"/>
</dbReference>
<dbReference type="GO" id="GO:0030638">
    <property type="term" value="P:polyketide metabolic process"/>
    <property type="evidence" value="ECO:0007669"/>
    <property type="project" value="InterPro"/>
</dbReference>
<organism evidence="1 2">
    <name type="scientific">Arthrobacter echini</name>
    <dbReference type="NCBI Taxonomy" id="1529066"/>
    <lineage>
        <taxon>Bacteria</taxon>
        <taxon>Bacillati</taxon>
        <taxon>Actinomycetota</taxon>
        <taxon>Actinomycetes</taxon>
        <taxon>Micrococcales</taxon>
        <taxon>Micrococcaceae</taxon>
        <taxon>Arthrobacter</taxon>
    </lineage>
</organism>
<protein>
    <submittedName>
        <fullName evidence="1">Ester cyclase</fullName>
    </submittedName>
</protein>
<dbReference type="InterPro" id="IPR032710">
    <property type="entry name" value="NTF2-like_dom_sf"/>
</dbReference>
<name>A0A5D0XMU0_9MICC</name>
<dbReference type="InterPro" id="IPR009959">
    <property type="entry name" value="Cyclase_SnoaL-like"/>
</dbReference>
<dbReference type="OrthoDB" id="129343at2"/>
<dbReference type="PANTHER" id="PTHR38436">
    <property type="entry name" value="POLYKETIDE CYCLASE SNOAL-LIKE DOMAIN"/>
    <property type="match status" value="1"/>
</dbReference>
<dbReference type="SUPFAM" id="SSF54427">
    <property type="entry name" value="NTF2-like"/>
    <property type="match status" value="1"/>
</dbReference>
<dbReference type="PANTHER" id="PTHR38436:SF1">
    <property type="entry name" value="ESTER CYCLASE"/>
    <property type="match status" value="1"/>
</dbReference>